<dbReference type="Proteomes" id="UP000289323">
    <property type="component" value="Unassembled WGS sequence"/>
</dbReference>
<name>A0A3S4ATB1_9PEZI</name>
<protein>
    <submittedName>
        <fullName evidence="1">106d124c-48c6-4445-ae44-1a2f394cc602</fullName>
    </submittedName>
</protein>
<sequence length="75" mass="8076">MQRSKLSFSGASEANLVARAAPHRRQYHHAGSGPLEVVNARHFDDGGDDGVVLLSLLLVGEERAGTILRQHNFAA</sequence>
<accession>A0A3S4ATB1</accession>
<dbReference type="EMBL" id="OUUZ01000015">
    <property type="protein sequence ID" value="SPQ25523.1"/>
    <property type="molecule type" value="Genomic_DNA"/>
</dbReference>
<organism evidence="1 2">
    <name type="scientific">Thermothielavioides terrestris</name>
    <dbReference type="NCBI Taxonomy" id="2587410"/>
    <lineage>
        <taxon>Eukaryota</taxon>
        <taxon>Fungi</taxon>
        <taxon>Dikarya</taxon>
        <taxon>Ascomycota</taxon>
        <taxon>Pezizomycotina</taxon>
        <taxon>Sordariomycetes</taxon>
        <taxon>Sordariomycetidae</taxon>
        <taxon>Sordariales</taxon>
        <taxon>Chaetomiaceae</taxon>
        <taxon>Thermothielavioides</taxon>
    </lineage>
</organism>
<proteinExistence type="predicted"/>
<dbReference type="AlphaFoldDB" id="A0A3S4ATB1"/>
<reference evidence="1 2" key="1">
    <citation type="submission" date="2018-04" db="EMBL/GenBank/DDBJ databases">
        <authorList>
            <person name="Huttner S."/>
            <person name="Dainat J."/>
        </authorList>
    </citation>
    <scope>NUCLEOTIDE SEQUENCE [LARGE SCALE GENOMIC DNA]</scope>
</reference>
<evidence type="ECO:0000313" key="1">
    <source>
        <dbReference type="EMBL" id="SPQ25523.1"/>
    </source>
</evidence>
<evidence type="ECO:0000313" key="2">
    <source>
        <dbReference type="Proteomes" id="UP000289323"/>
    </source>
</evidence>
<gene>
    <name evidence="1" type="ORF">TT172_LOCUS7942</name>
</gene>